<evidence type="ECO:0000313" key="1">
    <source>
        <dbReference type="EMBL" id="GGF13099.1"/>
    </source>
</evidence>
<organism evidence="1 2">
    <name type="scientific">Halobacillus andaensis</name>
    <dbReference type="NCBI Taxonomy" id="1176239"/>
    <lineage>
        <taxon>Bacteria</taxon>
        <taxon>Bacillati</taxon>
        <taxon>Bacillota</taxon>
        <taxon>Bacilli</taxon>
        <taxon>Bacillales</taxon>
        <taxon>Bacillaceae</taxon>
        <taxon>Halobacillus</taxon>
    </lineage>
</organism>
<proteinExistence type="predicted"/>
<dbReference type="GO" id="GO:0010468">
    <property type="term" value="P:regulation of gene expression"/>
    <property type="evidence" value="ECO:0007669"/>
    <property type="project" value="InterPro"/>
</dbReference>
<evidence type="ECO:0000313" key="2">
    <source>
        <dbReference type="Proteomes" id="UP000660110"/>
    </source>
</evidence>
<keyword evidence="2" id="KW-1185">Reference proteome</keyword>
<protein>
    <recommendedName>
        <fullName evidence="3">Anti-sigma-F factor Fin</fullName>
    </recommendedName>
</protein>
<name>A0A917B043_HALAA</name>
<gene>
    <name evidence="1" type="ORF">GCM10010954_09770</name>
</gene>
<dbReference type="RefSeq" id="WP_188376330.1">
    <property type="nucleotide sequence ID" value="NZ_BMEL01000001.1"/>
</dbReference>
<dbReference type="AlphaFoldDB" id="A0A917B043"/>
<dbReference type="Pfam" id="PF10955">
    <property type="entry name" value="Fin"/>
    <property type="match status" value="1"/>
</dbReference>
<reference evidence="1" key="1">
    <citation type="journal article" date="2014" name="Int. J. Syst. Evol. Microbiol.">
        <title>Complete genome sequence of Corynebacterium casei LMG S-19264T (=DSM 44701T), isolated from a smear-ripened cheese.</title>
        <authorList>
            <consortium name="US DOE Joint Genome Institute (JGI-PGF)"/>
            <person name="Walter F."/>
            <person name="Albersmeier A."/>
            <person name="Kalinowski J."/>
            <person name="Ruckert C."/>
        </authorList>
    </citation>
    <scope>NUCLEOTIDE SEQUENCE</scope>
    <source>
        <strain evidence="1">CGMCC 1.12153</strain>
    </source>
</reference>
<reference evidence="1" key="2">
    <citation type="submission" date="2020-09" db="EMBL/GenBank/DDBJ databases">
        <authorList>
            <person name="Sun Q."/>
            <person name="Zhou Y."/>
        </authorList>
    </citation>
    <scope>NUCLEOTIDE SEQUENCE</scope>
    <source>
        <strain evidence="1">CGMCC 1.12153</strain>
    </source>
</reference>
<dbReference type="Proteomes" id="UP000660110">
    <property type="component" value="Unassembled WGS sequence"/>
</dbReference>
<dbReference type="InterPro" id="IPR020115">
    <property type="entry name" value="Fin"/>
</dbReference>
<evidence type="ECO:0008006" key="3">
    <source>
        <dbReference type="Google" id="ProtNLM"/>
    </source>
</evidence>
<accession>A0A917B043</accession>
<comment type="caution">
    <text evidence="1">The sequence shown here is derived from an EMBL/GenBank/DDBJ whole genome shotgun (WGS) entry which is preliminary data.</text>
</comment>
<dbReference type="EMBL" id="BMEL01000001">
    <property type="protein sequence ID" value="GGF13099.1"/>
    <property type="molecule type" value="Genomic_DNA"/>
</dbReference>
<sequence>MKIKYYCRQCNRQVGELDAKQTDVSQLGSDVLNDSDQEQTVQMEGEHGLAIRTICDNCKEAEQSSVRYDPNIFS</sequence>